<sequence length="151" mass="17588">MDGPSSHLLRRGRWSEPGRLYLVTTATRNRTPLFNDFRLARAVVQQLRTSEENRMCKSLAWVLMPDHLHWLIELGNVGLSDLMCAFKSRSSCALYRAGVDRRHIWQPGFHDRALRREEDIKAVARYIIANPIRAGLVSRASEYPHWDCMWL</sequence>
<evidence type="ECO:0000313" key="3">
    <source>
        <dbReference type="Proteomes" id="UP000298551"/>
    </source>
</evidence>
<dbReference type="PANTHER" id="PTHR36966:SF1">
    <property type="entry name" value="REP-ASSOCIATED TYROSINE TRANSPOSASE"/>
    <property type="match status" value="1"/>
</dbReference>
<dbReference type="GO" id="GO:0006313">
    <property type="term" value="P:DNA transposition"/>
    <property type="evidence" value="ECO:0007669"/>
    <property type="project" value="InterPro"/>
</dbReference>
<evidence type="ECO:0000313" key="2">
    <source>
        <dbReference type="EMBL" id="QCI14783.1"/>
    </source>
</evidence>
<accession>A0A4D6XG23</accession>
<feature type="domain" description="Transposase IS200-like" evidence="1">
    <location>
        <begin position="16"/>
        <end position="130"/>
    </location>
</feature>
<protein>
    <submittedName>
        <fullName evidence="2">Transposase</fullName>
    </submittedName>
</protein>
<dbReference type="EMBL" id="CP039371">
    <property type="protein sequence ID" value="QCI14783.1"/>
    <property type="molecule type" value="Genomic_DNA"/>
</dbReference>
<reference evidence="3" key="1">
    <citation type="submission" date="2019-04" db="EMBL/GenBank/DDBJ databases">
        <title>Genome sequence of Pseudomonas putida 1290, an auxin catabolizing strain.</title>
        <authorList>
            <person name="Laird T.S."/>
            <person name="Leveau J.H.J."/>
        </authorList>
    </citation>
    <scope>NUCLEOTIDE SEQUENCE [LARGE SCALE GENOMIC DNA]</scope>
    <source>
        <strain evidence="3">1290</strain>
    </source>
</reference>
<dbReference type="Gene3D" id="3.30.70.1290">
    <property type="entry name" value="Transposase IS200-like"/>
    <property type="match status" value="1"/>
</dbReference>
<dbReference type="Pfam" id="PF01797">
    <property type="entry name" value="Y1_Tnp"/>
    <property type="match status" value="1"/>
</dbReference>
<dbReference type="RefSeq" id="WP_136916766.1">
    <property type="nucleotide sequence ID" value="NZ_CP039371.1"/>
</dbReference>
<dbReference type="NCBIfam" id="NF047646">
    <property type="entry name" value="REP_Tyr_transpos"/>
    <property type="match status" value="1"/>
</dbReference>
<dbReference type="GO" id="GO:0043565">
    <property type="term" value="F:sequence-specific DNA binding"/>
    <property type="evidence" value="ECO:0007669"/>
    <property type="project" value="TreeGrafter"/>
</dbReference>
<dbReference type="InterPro" id="IPR036515">
    <property type="entry name" value="Transposase_17_sf"/>
</dbReference>
<dbReference type="OrthoDB" id="9791101at2"/>
<dbReference type="SUPFAM" id="SSF143422">
    <property type="entry name" value="Transposase IS200-like"/>
    <property type="match status" value="1"/>
</dbReference>
<dbReference type="PANTHER" id="PTHR36966">
    <property type="entry name" value="REP-ASSOCIATED TYROSINE TRANSPOSASE"/>
    <property type="match status" value="1"/>
</dbReference>
<dbReference type="InterPro" id="IPR052715">
    <property type="entry name" value="RAYT_transposase"/>
</dbReference>
<dbReference type="SMART" id="SM01321">
    <property type="entry name" value="Y1_Tnp"/>
    <property type="match status" value="1"/>
</dbReference>
<organism evidence="2 3">
    <name type="scientific">Pseudomonas putida</name>
    <name type="common">Arthrobacter siderocapsulatus</name>
    <dbReference type="NCBI Taxonomy" id="303"/>
    <lineage>
        <taxon>Bacteria</taxon>
        <taxon>Pseudomonadati</taxon>
        <taxon>Pseudomonadota</taxon>
        <taxon>Gammaproteobacteria</taxon>
        <taxon>Pseudomonadales</taxon>
        <taxon>Pseudomonadaceae</taxon>
        <taxon>Pseudomonas</taxon>
    </lineage>
</organism>
<evidence type="ECO:0000259" key="1">
    <source>
        <dbReference type="SMART" id="SM01321"/>
    </source>
</evidence>
<dbReference type="InterPro" id="IPR002686">
    <property type="entry name" value="Transposase_17"/>
</dbReference>
<dbReference type="GO" id="GO:0004803">
    <property type="term" value="F:transposase activity"/>
    <property type="evidence" value="ECO:0007669"/>
    <property type="project" value="InterPro"/>
</dbReference>
<name>A0A4D6XG23_PSEPU</name>
<proteinExistence type="predicted"/>
<dbReference type="Proteomes" id="UP000298551">
    <property type="component" value="Chromosome"/>
</dbReference>
<dbReference type="AlphaFoldDB" id="A0A4D6XG23"/>
<gene>
    <name evidence="2" type="ORF">E6B08_27030</name>
</gene>